<name>A0ABD1DFR2_CULPP</name>
<feature type="compositionally biased region" description="Low complexity" evidence="1">
    <location>
        <begin position="51"/>
        <end position="77"/>
    </location>
</feature>
<protein>
    <submittedName>
        <fullName evidence="2">Uncharacterized protein</fullName>
    </submittedName>
</protein>
<organism evidence="2 3">
    <name type="scientific">Culex pipiens pipiens</name>
    <name type="common">Northern house mosquito</name>
    <dbReference type="NCBI Taxonomy" id="38569"/>
    <lineage>
        <taxon>Eukaryota</taxon>
        <taxon>Metazoa</taxon>
        <taxon>Ecdysozoa</taxon>
        <taxon>Arthropoda</taxon>
        <taxon>Hexapoda</taxon>
        <taxon>Insecta</taxon>
        <taxon>Pterygota</taxon>
        <taxon>Neoptera</taxon>
        <taxon>Endopterygota</taxon>
        <taxon>Diptera</taxon>
        <taxon>Nematocera</taxon>
        <taxon>Culicoidea</taxon>
        <taxon>Culicidae</taxon>
        <taxon>Culicinae</taxon>
        <taxon>Culicini</taxon>
        <taxon>Culex</taxon>
        <taxon>Culex</taxon>
    </lineage>
</organism>
<evidence type="ECO:0000313" key="2">
    <source>
        <dbReference type="EMBL" id="KAL1398515.1"/>
    </source>
</evidence>
<dbReference type="EMBL" id="JBEHCU010005871">
    <property type="protein sequence ID" value="KAL1398515.1"/>
    <property type="molecule type" value="Genomic_DNA"/>
</dbReference>
<reference evidence="2 3" key="1">
    <citation type="submission" date="2024-05" db="EMBL/GenBank/DDBJ databases">
        <title>Culex pipiens pipiens assembly and annotation.</title>
        <authorList>
            <person name="Alout H."/>
            <person name="Durand T."/>
        </authorList>
    </citation>
    <scope>NUCLEOTIDE SEQUENCE [LARGE SCALE GENOMIC DNA]</scope>
    <source>
        <strain evidence="2">HA-2024</strain>
        <tissue evidence="2">Whole body</tissue>
    </source>
</reference>
<feature type="region of interest" description="Disordered" evidence="1">
    <location>
        <begin position="1"/>
        <end position="114"/>
    </location>
</feature>
<evidence type="ECO:0000256" key="1">
    <source>
        <dbReference type="SAM" id="MobiDB-lite"/>
    </source>
</evidence>
<dbReference type="Proteomes" id="UP001562425">
    <property type="component" value="Unassembled WGS sequence"/>
</dbReference>
<evidence type="ECO:0000313" key="3">
    <source>
        <dbReference type="Proteomes" id="UP001562425"/>
    </source>
</evidence>
<gene>
    <name evidence="2" type="ORF">pipiens_008901</name>
</gene>
<dbReference type="AlphaFoldDB" id="A0ABD1DFR2"/>
<proteinExistence type="predicted"/>
<comment type="caution">
    <text evidence="2">The sequence shown here is derived from an EMBL/GenBank/DDBJ whole genome shotgun (WGS) entry which is preliminary data.</text>
</comment>
<keyword evidence="3" id="KW-1185">Reference proteome</keyword>
<accession>A0ABD1DFR2</accession>
<sequence length="114" mass="11270">MSESGGEKPAAEPNGNGSTEAPPPAVKPSGIQPPKLGAVRSIPKPSGIKPPMTASGMSLSSSTTSLASTSSTAPATAISRIGRPCSGHIAPKAGPPPPDAKRLSPFPKGETFTT</sequence>
<feature type="compositionally biased region" description="Basic and acidic residues" evidence="1">
    <location>
        <begin position="1"/>
        <end position="10"/>
    </location>
</feature>